<reference evidence="2 3" key="1">
    <citation type="submission" date="2016-12" db="EMBL/GenBank/DDBJ databases">
        <authorList>
            <person name="Song W.-J."/>
            <person name="Kurnit D.M."/>
        </authorList>
    </citation>
    <scope>NUCLEOTIDE SEQUENCE [LARGE SCALE GENOMIC DNA]</scope>
    <source>
        <strain evidence="2 3">STM7296</strain>
    </source>
</reference>
<feature type="signal peptide" evidence="1">
    <location>
        <begin position="1"/>
        <end position="20"/>
    </location>
</feature>
<dbReference type="RefSeq" id="WP_094783154.1">
    <property type="nucleotide sequence ID" value="NZ_CYGX02000107.1"/>
</dbReference>
<dbReference type="PROSITE" id="PS51257">
    <property type="entry name" value="PROKAR_LIPOPROTEIN"/>
    <property type="match status" value="1"/>
</dbReference>
<evidence type="ECO:0000313" key="2">
    <source>
        <dbReference type="EMBL" id="SIT48644.1"/>
    </source>
</evidence>
<name>A0A1N7SMS2_9BURK</name>
<evidence type="ECO:0000256" key="1">
    <source>
        <dbReference type="SAM" id="SignalP"/>
    </source>
</evidence>
<dbReference type="Proteomes" id="UP000187012">
    <property type="component" value="Unassembled WGS sequence"/>
</dbReference>
<gene>
    <name evidence="2" type="ORF">BN2475_1070015</name>
</gene>
<organism evidence="2 3">
    <name type="scientific">Paraburkholderia ribeironis</name>
    <dbReference type="NCBI Taxonomy" id="1247936"/>
    <lineage>
        <taxon>Bacteria</taxon>
        <taxon>Pseudomonadati</taxon>
        <taxon>Pseudomonadota</taxon>
        <taxon>Betaproteobacteria</taxon>
        <taxon>Burkholderiales</taxon>
        <taxon>Burkholderiaceae</taxon>
        <taxon>Paraburkholderia</taxon>
    </lineage>
</organism>
<evidence type="ECO:0008006" key="4">
    <source>
        <dbReference type="Google" id="ProtNLM"/>
    </source>
</evidence>
<keyword evidence="3" id="KW-1185">Reference proteome</keyword>
<sequence>MRKIIIAAAAFISAAISACAQPSADQRELARVHWLPAIKEIVRSGDLADYENVARQLNLILEAKGPIPAKDVDGNITGENIDVDTVPPANSPGKDKIRFHYGIYIPGDLSYKRAILTVRDISLSECITESDVYRTFGQVRRTTYAHSPNYSIDHHFEGANNINLVFRFERDVAKCATEIDIFQNRWR</sequence>
<proteinExistence type="predicted"/>
<evidence type="ECO:0000313" key="3">
    <source>
        <dbReference type="Proteomes" id="UP000187012"/>
    </source>
</evidence>
<dbReference type="AlphaFoldDB" id="A0A1N7SMS2"/>
<accession>A0A1N7SMS2</accession>
<dbReference type="EMBL" id="CYGX02000107">
    <property type="protein sequence ID" value="SIT48644.1"/>
    <property type="molecule type" value="Genomic_DNA"/>
</dbReference>
<protein>
    <recommendedName>
        <fullName evidence="4">Lipoprotein</fullName>
    </recommendedName>
</protein>
<keyword evidence="1" id="KW-0732">Signal</keyword>
<feature type="chain" id="PRO_5012365465" description="Lipoprotein" evidence="1">
    <location>
        <begin position="21"/>
        <end position="187"/>
    </location>
</feature>